<feature type="region of interest" description="Disordered" evidence="1">
    <location>
        <begin position="23"/>
        <end position="78"/>
    </location>
</feature>
<dbReference type="Proteomes" id="UP000183015">
    <property type="component" value="Unassembled WGS sequence"/>
</dbReference>
<feature type="chain" id="PRO_5010180040" description="Adenylate cyclase" evidence="2">
    <location>
        <begin position="25"/>
        <end position="95"/>
    </location>
</feature>
<protein>
    <recommendedName>
        <fullName evidence="5">Adenylate cyclase</fullName>
    </recommendedName>
</protein>
<evidence type="ECO:0008006" key="5">
    <source>
        <dbReference type="Google" id="ProtNLM"/>
    </source>
</evidence>
<dbReference type="RefSeq" id="WP_042449905.1">
    <property type="nucleotide sequence ID" value="NZ_BBPN01000017.1"/>
</dbReference>
<dbReference type="OrthoDB" id="4325863at2"/>
<evidence type="ECO:0000256" key="2">
    <source>
        <dbReference type="SAM" id="SignalP"/>
    </source>
</evidence>
<feature type="signal peptide" evidence="2">
    <location>
        <begin position="1"/>
        <end position="24"/>
    </location>
</feature>
<evidence type="ECO:0000313" key="3">
    <source>
        <dbReference type="EMBL" id="SEM34126.1"/>
    </source>
</evidence>
<dbReference type="EMBL" id="FOAZ01000024">
    <property type="protein sequence ID" value="SEM34126.1"/>
    <property type="molecule type" value="Genomic_DNA"/>
</dbReference>
<dbReference type="AlphaFoldDB" id="A0A1H7XK00"/>
<evidence type="ECO:0000313" key="4">
    <source>
        <dbReference type="Proteomes" id="UP000183015"/>
    </source>
</evidence>
<accession>A0A1H7XK00</accession>
<keyword evidence="4" id="KW-1185">Reference proteome</keyword>
<sequence>MRRIIAAGSLAVLLSLAGTAPAWAGAGNPSGTGPPSQSCQTIEGNGGTTPGHASGSPGSPFNEPGINTPLGGTGGQHYSNNSQYDVACFHNSARG</sequence>
<keyword evidence="2" id="KW-0732">Signal</keyword>
<dbReference type="STRING" id="235985.SAMN05414137_12471"/>
<proteinExistence type="predicted"/>
<dbReference type="eggNOG" id="ENOG503462W">
    <property type="taxonomic scope" value="Bacteria"/>
</dbReference>
<evidence type="ECO:0000256" key="1">
    <source>
        <dbReference type="SAM" id="MobiDB-lite"/>
    </source>
</evidence>
<reference evidence="4" key="1">
    <citation type="submission" date="2016-10" db="EMBL/GenBank/DDBJ databases">
        <authorList>
            <person name="Varghese N."/>
        </authorList>
    </citation>
    <scope>NUCLEOTIDE SEQUENCE [LARGE SCALE GENOMIC DNA]</scope>
    <source>
        <strain evidence="4">DSM 45096 / BCRC 16803 / CGMCC 4.1857 / CIP 109030 / JCM 12277 / KCTC 19219 / NBRC 100920 / 33214</strain>
    </source>
</reference>
<name>A0A1H7XK00_STRJI</name>
<feature type="compositionally biased region" description="Polar residues" evidence="1">
    <location>
        <begin position="29"/>
        <end position="43"/>
    </location>
</feature>
<organism evidence="3 4">
    <name type="scientific">Streptacidiphilus jiangxiensis</name>
    <dbReference type="NCBI Taxonomy" id="235985"/>
    <lineage>
        <taxon>Bacteria</taxon>
        <taxon>Bacillati</taxon>
        <taxon>Actinomycetota</taxon>
        <taxon>Actinomycetes</taxon>
        <taxon>Kitasatosporales</taxon>
        <taxon>Streptomycetaceae</taxon>
        <taxon>Streptacidiphilus</taxon>
    </lineage>
</organism>
<gene>
    <name evidence="3" type="ORF">SAMN05414137_12471</name>
</gene>